<dbReference type="PANTHER" id="PTHR37690">
    <property type="entry name" value="CHORISMATE DEHYDRATASE"/>
    <property type="match status" value="1"/>
</dbReference>
<sequence length="244" mass="27293">MSRIRVSAVSYTNTKPFVYGLEHSGIMDEIDLTLDIPSDCARKLIDNKADIGLVPVAALLNIPGYKILSDFCIGANGAVNSVFIFSTKPIGEVKTVRLDLQSRTSNALARILLREFWKVDVVFSDSPDTDAYVEIGDRTFGKAEKVPFAYDLAEAWKSFTGLPFAFAVWASNRELEPSFITRFNEALSYGLEHRPELLKALPPNPDIDLEDYLLHKIDYALTADKKEAIDLFLSYLKQIYAIST</sequence>
<evidence type="ECO:0000313" key="6">
    <source>
        <dbReference type="Proteomes" id="UP001597387"/>
    </source>
</evidence>
<accession>A0ABW4ZPW4</accession>
<protein>
    <recommendedName>
        <fullName evidence="4">Chorismate dehydratase</fullName>
        <ecNumber evidence="4">4.2.1.151</ecNumber>
    </recommendedName>
    <alternativeName>
        <fullName evidence="4">Menaquinone biosynthetic enzyme MqnA</fullName>
    </alternativeName>
</protein>
<proteinExistence type="inferred from homology"/>
<keyword evidence="6" id="KW-1185">Reference proteome</keyword>
<dbReference type="PANTHER" id="PTHR37690:SF1">
    <property type="entry name" value="CHORISMATE DEHYDRATASE"/>
    <property type="match status" value="1"/>
</dbReference>
<evidence type="ECO:0000256" key="2">
    <source>
        <dbReference type="ARBA" id="ARBA00022428"/>
    </source>
</evidence>
<evidence type="ECO:0000313" key="5">
    <source>
        <dbReference type="EMBL" id="MFD2163889.1"/>
    </source>
</evidence>
<name>A0ABW4ZPW4_9SPHI</name>
<organism evidence="5 6">
    <name type="scientific">Paradesertivirga mongoliensis</name>
    <dbReference type="NCBI Taxonomy" id="2100740"/>
    <lineage>
        <taxon>Bacteria</taxon>
        <taxon>Pseudomonadati</taxon>
        <taxon>Bacteroidota</taxon>
        <taxon>Sphingobacteriia</taxon>
        <taxon>Sphingobacteriales</taxon>
        <taxon>Sphingobacteriaceae</taxon>
        <taxon>Paradesertivirga</taxon>
    </lineage>
</organism>
<comment type="catalytic activity">
    <reaction evidence="4">
        <text>chorismate = 3-[(1-carboxyvinyl)-oxy]benzoate + H2O</text>
        <dbReference type="Rhea" id="RHEA:40051"/>
        <dbReference type="ChEBI" id="CHEBI:15377"/>
        <dbReference type="ChEBI" id="CHEBI:29748"/>
        <dbReference type="ChEBI" id="CHEBI:76981"/>
        <dbReference type="EC" id="4.2.1.151"/>
    </reaction>
</comment>
<dbReference type="RefSeq" id="WP_255904949.1">
    <property type="nucleotide sequence ID" value="NZ_JAFMZO010000004.1"/>
</dbReference>
<comment type="function">
    <text evidence="4">Catalyzes the dehydration of chorismate into 3-[(1-carboxyvinyl)oxy]benzoate, a step in the biosynthesis of menaquinone (MK, vitamin K2).</text>
</comment>
<dbReference type="EC" id="4.2.1.151" evidence="4"/>
<keyword evidence="3 4" id="KW-0456">Lyase</keyword>
<dbReference type="Pfam" id="PF02621">
    <property type="entry name" value="VitK2_biosynth"/>
    <property type="match status" value="1"/>
</dbReference>
<dbReference type="InterPro" id="IPR003773">
    <property type="entry name" value="Menaquinone_biosynth"/>
</dbReference>
<dbReference type="CDD" id="cd13634">
    <property type="entry name" value="PBP2_Sco4506"/>
    <property type="match status" value="1"/>
</dbReference>
<keyword evidence="2 4" id="KW-0474">Menaquinone biosynthesis</keyword>
<dbReference type="EMBL" id="JBHUHZ010000003">
    <property type="protein sequence ID" value="MFD2163889.1"/>
    <property type="molecule type" value="Genomic_DNA"/>
</dbReference>
<evidence type="ECO:0000256" key="1">
    <source>
        <dbReference type="ARBA" id="ARBA00004863"/>
    </source>
</evidence>
<dbReference type="Gene3D" id="3.40.190.10">
    <property type="entry name" value="Periplasmic binding protein-like II"/>
    <property type="match status" value="2"/>
</dbReference>
<comment type="pathway">
    <text evidence="1 4">Quinol/quinone metabolism; menaquinone biosynthesis.</text>
</comment>
<evidence type="ECO:0000256" key="4">
    <source>
        <dbReference type="HAMAP-Rule" id="MF_00995"/>
    </source>
</evidence>
<reference evidence="6" key="1">
    <citation type="journal article" date="2019" name="Int. J. Syst. Evol. Microbiol.">
        <title>The Global Catalogue of Microorganisms (GCM) 10K type strain sequencing project: providing services to taxonomists for standard genome sequencing and annotation.</title>
        <authorList>
            <consortium name="The Broad Institute Genomics Platform"/>
            <consortium name="The Broad Institute Genome Sequencing Center for Infectious Disease"/>
            <person name="Wu L."/>
            <person name="Ma J."/>
        </authorList>
    </citation>
    <scope>NUCLEOTIDE SEQUENCE [LARGE SCALE GENOMIC DNA]</scope>
    <source>
        <strain evidence="6">KCTC 42217</strain>
    </source>
</reference>
<dbReference type="Proteomes" id="UP001597387">
    <property type="component" value="Unassembled WGS sequence"/>
</dbReference>
<dbReference type="InterPro" id="IPR030868">
    <property type="entry name" value="MqnA"/>
</dbReference>
<dbReference type="SUPFAM" id="SSF53850">
    <property type="entry name" value="Periplasmic binding protein-like II"/>
    <property type="match status" value="1"/>
</dbReference>
<gene>
    <name evidence="4" type="primary">mqnA</name>
    <name evidence="5" type="ORF">ACFSJU_15885</name>
</gene>
<evidence type="ECO:0000256" key="3">
    <source>
        <dbReference type="ARBA" id="ARBA00023239"/>
    </source>
</evidence>
<comment type="similarity">
    <text evidence="4">Belongs to the MqnA/MqnD family. MqnA subfamily.</text>
</comment>
<dbReference type="HAMAP" id="MF_00995">
    <property type="entry name" value="MqnA"/>
    <property type="match status" value="1"/>
</dbReference>
<comment type="caution">
    <text evidence="5">The sequence shown here is derived from an EMBL/GenBank/DDBJ whole genome shotgun (WGS) entry which is preliminary data.</text>
</comment>